<dbReference type="Pfam" id="PF03382">
    <property type="entry name" value="DUF285"/>
    <property type="match status" value="1"/>
</dbReference>
<evidence type="ECO:0000313" key="2">
    <source>
        <dbReference type="EMBL" id="SEQ85140.1"/>
    </source>
</evidence>
<evidence type="ECO:0000256" key="1">
    <source>
        <dbReference type="SAM" id="SignalP"/>
    </source>
</evidence>
<accession>A0A1H9JE79</accession>
<evidence type="ECO:0000313" key="3">
    <source>
        <dbReference type="Proteomes" id="UP000182360"/>
    </source>
</evidence>
<dbReference type="Proteomes" id="UP000182360">
    <property type="component" value="Unassembled WGS sequence"/>
</dbReference>
<dbReference type="InterPro" id="IPR032675">
    <property type="entry name" value="LRR_dom_sf"/>
</dbReference>
<dbReference type="InterPro" id="IPR011889">
    <property type="entry name" value="Liste_lipo_26"/>
</dbReference>
<dbReference type="PROSITE" id="PS51257">
    <property type="entry name" value="PROKAR_LIPOPROTEIN"/>
    <property type="match status" value="1"/>
</dbReference>
<keyword evidence="1" id="KW-0732">Signal</keyword>
<feature type="chain" id="PRO_5010202030" evidence="1">
    <location>
        <begin position="26"/>
        <end position="416"/>
    </location>
</feature>
<proteinExistence type="predicted"/>
<name>A0A1H9JE79_9SPIR</name>
<feature type="signal peptide" evidence="1">
    <location>
        <begin position="1"/>
        <end position="25"/>
    </location>
</feature>
<dbReference type="Gene3D" id="3.80.10.10">
    <property type="entry name" value="Ribonuclease Inhibitor"/>
    <property type="match status" value="1"/>
</dbReference>
<keyword evidence="3" id="KW-1185">Reference proteome</keyword>
<dbReference type="SUPFAM" id="SSF52047">
    <property type="entry name" value="RNI-like"/>
    <property type="match status" value="1"/>
</dbReference>
<reference evidence="2 3" key="1">
    <citation type="submission" date="2016-10" db="EMBL/GenBank/DDBJ databases">
        <authorList>
            <person name="de Groot N.N."/>
        </authorList>
    </citation>
    <scope>NUCLEOTIDE SEQUENCE [LARGE SCALE GENOMIC DNA]</scope>
    <source>
        <strain evidence="2 3">B25</strain>
    </source>
</reference>
<dbReference type="InterPro" id="IPR005046">
    <property type="entry name" value="DUF285"/>
</dbReference>
<dbReference type="AlphaFoldDB" id="A0A1H9JE79"/>
<protein>
    <submittedName>
        <fullName evidence="2">Surface protein</fullName>
    </submittedName>
</protein>
<organism evidence="2 3">
    <name type="scientific">Treponema bryantii</name>
    <dbReference type="NCBI Taxonomy" id="163"/>
    <lineage>
        <taxon>Bacteria</taxon>
        <taxon>Pseudomonadati</taxon>
        <taxon>Spirochaetota</taxon>
        <taxon>Spirochaetia</taxon>
        <taxon>Spirochaetales</taxon>
        <taxon>Treponemataceae</taxon>
        <taxon>Treponema</taxon>
    </lineage>
</organism>
<dbReference type="NCBIfam" id="TIGR02167">
    <property type="entry name" value="Liste_lipo_26"/>
    <property type="match status" value="2"/>
</dbReference>
<gene>
    <name evidence="2" type="ORF">SAMN04487977_11254</name>
</gene>
<sequence>MKKTMFIAVMAIMALLTVFTGCNNAANPVYEPEQQDELAFVLKLPGKTNQRAAYYDQSDAEWYDIQIRQNDNFCIGASGHPGETVRLEVPQEGWYTIYVYAYNYNGTLIAEGSQEAYISASDGELIITITINPRRKQIGFYIEIIWAPAPDDEPYIEDYSCPLKTGKEINSILKDITPCEYIENTDGTDIVCFYTAENFMPSGQPVDTNYYLDLNNNVPVWYDEDNKTIYYYLPESKKLALNPDSSYMFEGFNRLQSIDVSQFITESVEIMDYMFANCETLTYLDTGRFFTQNVRSMNSMFMNCKSITKLPVDGFDTEKVLDMSYMFAGCESLPHIDISNFEMYQNPKIYGMFNNCSNLEFIYARPGTDWCKYIQEIDIEIFFGCIRLPNYTDEKTSVRYAHIGNYNDCIGYFTER</sequence>
<dbReference type="EMBL" id="FOFU01000012">
    <property type="protein sequence ID" value="SEQ85140.1"/>
    <property type="molecule type" value="Genomic_DNA"/>
</dbReference>
<dbReference type="RefSeq" id="WP_074645441.1">
    <property type="nucleotide sequence ID" value="NZ_FOFU01000012.1"/>
</dbReference>